<dbReference type="EMBL" id="CP013023">
    <property type="protein sequence ID" value="ANF97151.1"/>
    <property type="molecule type" value="Genomic_DNA"/>
</dbReference>
<dbReference type="Pfam" id="PF03788">
    <property type="entry name" value="LrgA"/>
    <property type="match status" value="1"/>
</dbReference>
<keyword evidence="5 7" id="KW-0472">Membrane</keyword>
<organism evidence="8 9">
    <name type="scientific">Paenibacillus bovis</name>
    <dbReference type="NCBI Taxonomy" id="1616788"/>
    <lineage>
        <taxon>Bacteria</taxon>
        <taxon>Bacillati</taxon>
        <taxon>Bacillota</taxon>
        <taxon>Bacilli</taxon>
        <taxon>Bacillales</taxon>
        <taxon>Paenibacillaceae</taxon>
        <taxon>Paenibacillus</taxon>
    </lineage>
</organism>
<evidence type="ECO:0000256" key="1">
    <source>
        <dbReference type="ARBA" id="ARBA00004651"/>
    </source>
</evidence>
<dbReference type="STRING" id="1616788.AR543_14840"/>
<dbReference type="RefSeq" id="WP_060535267.1">
    <property type="nucleotide sequence ID" value="NZ_CP013023.1"/>
</dbReference>
<evidence type="ECO:0000256" key="6">
    <source>
        <dbReference type="SAM" id="MobiDB-lite"/>
    </source>
</evidence>
<sequence length="153" mass="16664">MKAILIVVQIMLLYAIYLAGSYVQEWLNLPIPGSIIGLLLLFILLLCRVIPVSWIEKGSTTILFYLPLFFIPATVGVMNHLDLFAGKGLLLVVVVIVSTILTIAVAGHVSQWLAGGPGTRAARTSDSSRSTNLTQEPGASRNGVQYREKETRI</sequence>
<keyword evidence="4 7" id="KW-1133">Transmembrane helix</keyword>
<evidence type="ECO:0000256" key="5">
    <source>
        <dbReference type="ARBA" id="ARBA00023136"/>
    </source>
</evidence>
<keyword evidence="9" id="KW-1185">Reference proteome</keyword>
<feature type="transmembrane region" description="Helical" evidence="7">
    <location>
        <begin position="62"/>
        <end position="81"/>
    </location>
</feature>
<dbReference type="GO" id="GO:0005886">
    <property type="term" value="C:plasma membrane"/>
    <property type="evidence" value="ECO:0007669"/>
    <property type="project" value="UniProtKB-SubCell"/>
</dbReference>
<accession>A0A172ZHN7</accession>
<keyword evidence="2" id="KW-1003">Cell membrane</keyword>
<dbReference type="InterPro" id="IPR005538">
    <property type="entry name" value="LrgA/CidA"/>
</dbReference>
<evidence type="ECO:0008006" key="10">
    <source>
        <dbReference type="Google" id="ProtNLM"/>
    </source>
</evidence>
<feature type="compositionally biased region" description="Low complexity" evidence="6">
    <location>
        <begin position="119"/>
        <end position="131"/>
    </location>
</feature>
<gene>
    <name evidence="8" type="ORF">AR543_14840</name>
</gene>
<dbReference type="AlphaFoldDB" id="A0A172ZHN7"/>
<dbReference type="NCBIfam" id="NF002460">
    <property type="entry name" value="PRK01658.1"/>
    <property type="match status" value="1"/>
</dbReference>
<dbReference type="PANTHER" id="PTHR33931:SF6">
    <property type="entry name" value="INTEGRAL MEMBRANE PROTEIN YXZK-RELATED"/>
    <property type="match status" value="1"/>
</dbReference>
<feature type="region of interest" description="Disordered" evidence="6">
    <location>
        <begin position="116"/>
        <end position="153"/>
    </location>
</feature>
<name>A0A172ZHN7_9BACL</name>
<keyword evidence="3 7" id="KW-0812">Transmembrane</keyword>
<evidence type="ECO:0000256" key="4">
    <source>
        <dbReference type="ARBA" id="ARBA00022989"/>
    </source>
</evidence>
<protein>
    <recommendedName>
        <fullName evidence="10">Holin</fullName>
    </recommendedName>
</protein>
<evidence type="ECO:0000313" key="9">
    <source>
        <dbReference type="Proteomes" id="UP000078148"/>
    </source>
</evidence>
<feature type="transmembrane region" description="Helical" evidence="7">
    <location>
        <begin position="87"/>
        <end position="106"/>
    </location>
</feature>
<evidence type="ECO:0000256" key="3">
    <source>
        <dbReference type="ARBA" id="ARBA00022692"/>
    </source>
</evidence>
<proteinExistence type="predicted"/>
<dbReference type="Proteomes" id="UP000078148">
    <property type="component" value="Chromosome"/>
</dbReference>
<dbReference type="KEGG" id="pbv:AR543_14840"/>
<dbReference type="OrthoDB" id="3176438at2"/>
<evidence type="ECO:0000256" key="2">
    <source>
        <dbReference type="ARBA" id="ARBA00022475"/>
    </source>
</evidence>
<reference evidence="8 9" key="2">
    <citation type="journal article" date="2016" name="Int. J. Syst. Evol. Microbiol.">
        <title>Paenibacillus bovis sp. nov., isolated from raw yak (Bos grunniens) milk.</title>
        <authorList>
            <person name="Gao C."/>
            <person name="Han J."/>
            <person name="Liu Z."/>
            <person name="Xu X."/>
            <person name="Hang F."/>
            <person name="Wu Z."/>
        </authorList>
    </citation>
    <scope>NUCLEOTIDE SEQUENCE [LARGE SCALE GENOMIC DNA]</scope>
    <source>
        <strain evidence="8 9">BD3526</strain>
    </source>
</reference>
<reference evidence="9" key="1">
    <citation type="submission" date="2015-10" db="EMBL/GenBank/DDBJ databases">
        <title>Genome of Paenibacillus bovis sp. nov.</title>
        <authorList>
            <person name="Wu Z."/>
            <person name="Gao C."/>
            <person name="Liu Z."/>
            <person name="Zheng H."/>
        </authorList>
    </citation>
    <scope>NUCLEOTIDE SEQUENCE [LARGE SCALE GENOMIC DNA]</scope>
    <source>
        <strain evidence="9">BD3526</strain>
    </source>
</reference>
<evidence type="ECO:0000256" key="7">
    <source>
        <dbReference type="SAM" id="Phobius"/>
    </source>
</evidence>
<dbReference type="PANTHER" id="PTHR33931">
    <property type="entry name" value="HOLIN-LIKE PROTEIN CIDA-RELATED"/>
    <property type="match status" value="1"/>
</dbReference>
<comment type="subcellular location">
    <subcellularLocation>
        <location evidence="1">Cell membrane</location>
        <topology evidence="1">Multi-pass membrane protein</topology>
    </subcellularLocation>
</comment>
<feature type="transmembrane region" description="Helical" evidence="7">
    <location>
        <begin position="31"/>
        <end position="50"/>
    </location>
</feature>
<evidence type="ECO:0000313" key="8">
    <source>
        <dbReference type="EMBL" id="ANF97151.1"/>
    </source>
</evidence>